<dbReference type="PANTHER" id="PTHR33375">
    <property type="entry name" value="CHROMOSOME-PARTITIONING PROTEIN PARB-RELATED"/>
    <property type="match status" value="1"/>
</dbReference>
<feature type="region of interest" description="Disordered" evidence="1">
    <location>
        <begin position="217"/>
        <end position="292"/>
    </location>
</feature>
<feature type="compositionally biased region" description="Basic and acidic residues" evidence="1">
    <location>
        <begin position="217"/>
        <end position="246"/>
    </location>
</feature>
<protein>
    <recommendedName>
        <fullName evidence="2">ParB-like N-terminal domain-containing protein</fullName>
    </recommendedName>
</protein>
<name>A0A414DFI4_MEDGN</name>
<feature type="compositionally biased region" description="Acidic residues" evidence="1">
    <location>
        <begin position="266"/>
        <end position="286"/>
    </location>
</feature>
<dbReference type="RefSeq" id="WP_118043602.1">
    <property type="nucleotide sequence ID" value="NZ_QSIR01000001.1"/>
</dbReference>
<evidence type="ECO:0000259" key="2">
    <source>
        <dbReference type="SMART" id="SM00470"/>
    </source>
</evidence>
<dbReference type="SMART" id="SM00470">
    <property type="entry name" value="ParB"/>
    <property type="match status" value="1"/>
</dbReference>
<evidence type="ECO:0000313" key="4">
    <source>
        <dbReference type="Proteomes" id="UP000284472"/>
    </source>
</evidence>
<dbReference type="Pfam" id="PF12961">
    <property type="entry name" value="DUF3850"/>
    <property type="match status" value="1"/>
</dbReference>
<feature type="domain" description="ParB-like N-terminal" evidence="2">
    <location>
        <begin position="28"/>
        <end position="126"/>
    </location>
</feature>
<dbReference type="InterPro" id="IPR036086">
    <property type="entry name" value="ParB/Sulfiredoxin_sf"/>
</dbReference>
<reference evidence="3 4" key="1">
    <citation type="submission" date="2018-08" db="EMBL/GenBank/DDBJ databases">
        <title>A genome reference for cultivated species of the human gut microbiota.</title>
        <authorList>
            <person name="Zou Y."/>
            <person name="Xue W."/>
            <person name="Luo G."/>
        </authorList>
    </citation>
    <scope>NUCLEOTIDE SEQUENCE [LARGE SCALE GENOMIC DNA]</scope>
    <source>
        <strain evidence="3 4">AM32-6</strain>
    </source>
</reference>
<dbReference type="InterPro" id="IPR003115">
    <property type="entry name" value="ParB_N"/>
</dbReference>
<accession>A0A414DFI4</accession>
<organism evidence="3 4">
    <name type="scientific">Mediterraneibacter gnavus</name>
    <name type="common">Ruminococcus gnavus</name>
    <dbReference type="NCBI Taxonomy" id="33038"/>
    <lineage>
        <taxon>Bacteria</taxon>
        <taxon>Bacillati</taxon>
        <taxon>Bacillota</taxon>
        <taxon>Clostridia</taxon>
        <taxon>Lachnospirales</taxon>
        <taxon>Lachnospiraceae</taxon>
        <taxon>Mediterraneibacter</taxon>
    </lineage>
</organism>
<dbReference type="PANTHER" id="PTHR33375:SF1">
    <property type="entry name" value="CHROMOSOME-PARTITIONING PROTEIN PARB-RELATED"/>
    <property type="match status" value="1"/>
</dbReference>
<sequence>MAAGWSVMDAINRNSKAAAEERPKARFRTRDISVKKMYSNDMNFYSRQDIEELSNLILAVGLIENMAVTYDPCEKGEYRIISGEMRWRALNLLLEKGYSEFEVATCQILTPAEEHEEMVQIIVANSYRTKNIKDQLEEAQKLKESLQYMKEHGLTLQGMKLDGKKIRDVVANIMKLSGTKVAQIDGINSNLLPEFVEQLKEGKLTFSAAYELSGMPKEDQEEMLKAHEEGEAPTWKEVREAKRTEPEEMSESDTLPGQMEYPKDYEEPEDEEESDQEEEQEHEEEWEQAHPESITSLCYSCKRYADCNVKTGTCENCDQYVNKAEAEKTDEQRYDEEQAAIDRETARKLREQEQEEKMNNLPSDSREEKEYIRLSTDTFEDVIAGRRPYLILKNDKIRTGMIVSALEFMQGRATGRELALEIVCMDDAGTSSALEDGYCVVGIRQQEVLKEAGADAAEYADQPAMQYGA</sequence>
<dbReference type="EMBL" id="QSIR01000001">
    <property type="protein sequence ID" value="RHD09402.1"/>
    <property type="molecule type" value="Genomic_DNA"/>
</dbReference>
<dbReference type="Gene3D" id="3.90.1530.30">
    <property type="match status" value="1"/>
</dbReference>
<comment type="caution">
    <text evidence="3">The sequence shown here is derived from an EMBL/GenBank/DDBJ whole genome shotgun (WGS) entry which is preliminary data.</text>
</comment>
<feature type="region of interest" description="Disordered" evidence="1">
    <location>
        <begin position="349"/>
        <end position="368"/>
    </location>
</feature>
<dbReference type="SUPFAM" id="SSF110849">
    <property type="entry name" value="ParB/Sulfiredoxin"/>
    <property type="match status" value="1"/>
</dbReference>
<dbReference type="AlphaFoldDB" id="A0A414DFI4"/>
<proteinExistence type="predicted"/>
<dbReference type="InterPro" id="IPR039440">
    <property type="entry name" value="DUF3850"/>
</dbReference>
<gene>
    <name evidence="3" type="ORF">DW812_01225</name>
</gene>
<dbReference type="Proteomes" id="UP000284472">
    <property type="component" value="Unassembled WGS sequence"/>
</dbReference>
<evidence type="ECO:0000313" key="3">
    <source>
        <dbReference type="EMBL" id="RHD09402.1"/>
    </source>
</evidence>
<dbReference type="InterPro" id="IPR050336">
    <property type="entry name" value="Chromosome_partition/occlusion"/>
</dbReference>
<dbReference type="Pfam" id="PF02195">
    <property type="entry name" value="ParB_N"/>
    <property type="match status" value="1"/>
</dbReference>
<dbReference type="GO" id="GO:0005694">
    <property type="term" value="C:chromosome"/>
    <property type="evidence" value="ECO:0007669"/>
    <property type="project" value="TreeGrafter"/>
</dbReference>
<dbReference type="GO" id="GO:0007059">
    <property type="term" value="P:chromosome segregation"/>
    <property type="evidence" value="ECO:0007669"/>
    <property type="project" value="TreeGrafter"/>
</dbReference>
<evidence type="ECO:0000256" key="1">
    <source>
        <dbReference type="SAM" id="MobiDB-lite"/>
    </source>
</evidence>